<dbReference type="Gene3D" id="3.40.50.1820">
    <property type="entry name" value="alpha/beta hydrolase"/>
    <property type="match status" value="1"/>
</dbReference>
<dbReference type="GeneID" id="9055493"/>
<name>C5L9S0_PERM5</name>
<gene>
    <name evidence="1" type="ORF">Pmar_PMAR001476</name>
</gene>
<reference evidence="1 2" key="1">
    <citation type="submission" date="2008-07" db="EMBL/GenBank/DDBJ databases">
        <authorList>
            <person name="El-Sayed N."/>
            <person name="Caler E."/>
            <person name="Inman J."/>
            <person name="Amedeo P."/>
            <person name="Hass B."/>
            <person name="Wortman J."/>
        </authorList>
    </citation>
    <scope>NUCLEOTIDE SEQUENCE [LARGE SCALE GENOMIC DNA]</scope>
    <source>
        <strain evidence="2">ATCC 50983 / TXsc</strain>
    </source>
</reference>
<dbReference type="AlphaFoldDB" id="C5L9S0"/>
<proteinExistence type="predicted"/>
<dbReference type="InterPro" id="IPR029058">
    <property type="entry name" value="AB_hydrolase_fold"/>
</dbReference>
<sequence>MGTFHSSEIPFVFKRFEDHGVTVKEPNMYEVYMGHPPRQPGDVYHQVSDKMSCMWASMAASGKPVGGDVVCPPQPHLPDWGTYMANSKNSLGQYLHLGRDVQMEPLVKDNAYPHSEFASKDVCEFWNAQQFRFHDLRSDLTNTTTADEKRVIMV</sequence>
<evidence type="ECO:0000313" key="1">
    <source>
        <dbReference type="EMBL" id="EER06522.1"/>
    </source>
</evidence>
<keyword evidence="2" id="KW-1185">Reference proteome</keyword>
<dbReference type="OrthoDB" id="423410at2759"/>
<dbReference type="EMBL" id="GG680647">
    <property type="protein sequence ID" value="EER06522.1"/>
    <property type="molecule type" value="Genomic_DNA"/>
</dbReference>
<dbReference type="SUPFAM" id="SSF53474">
    <property type="entry name" value="alpha/beta-Hydrolases"/>
    <property type="match status" value="1"/>
</dbReference>
<organism evidence="2">
    <name type="scientific">Perkinsus marinus (strain ATCC 50983 / TXsc)</name>
    <dbReference type="NCBI Taxonomy" id="423536"/>
    <lineage>
        <taxon>Eukaryota</taxon>
        <taxon>Sar</taxon>
        <taxon>Alveolata</taxon>
        <taxon>Perkinsozoa</taxon>
        <taxon>Perkinsea</taxon>
        <taxon>Perkinsida</taxon>
        <taxon>Perkinsidae</taxon>
        <taxon>Perkinsus</taxon>
    </lineage>
</organism>
<evidence type="ECO:0000313" key="2">
    <source>
        <dbReference type="Proteomes" id="UP000007800"/>
    </source>
</evidence>
<dbReference type="RefSeq" id="XP_002774706.1">
    <property type="nucleotide sequence ID" value="XM_002774660.1"/>
</dbReference>
<dbReference type="InParanoid" id="C5L9S0"/>
<protein>
    <recommendedName>
        <fullName evidence="3">Carboxylesterase type B domain-containing protein</fullName>
    </recommendedName>
</protein>
<evidence type="ECO:0008006" key="3">
    <source>
        <dbReference type="Google" id="ProtNLM"/>
    </source>
</evidence>
<accession>C5L9S0</accession>
<dbReference type="Proteomes" id="UP000007800">
    <property type="component" value="Unassembled WGS sequence"/>
</dbReference>